<proteinExistence type="predicted"/>
<keyword evidence="2" id="KW-1185">Reference proteome</keyword>
<comment type="caution">
    <text evidence="1">The sequence shown here is derived from an EMBL/GenBank/DDBJ whole genome shotgun (WGS) entry which is preliminary data.</text>
</comment>
<evidence type="ECO:0000313" key="1">
    <source>
        <dbReference type="EMBL" id="KAF0896240.1"/>
    </source>
</evidence>
<sequence>MKVTPRLIFKEIISPPFQMLFDAFTLGWITGASRSGSKCFVATWTYLVDSLALAMHQMEVHYLLKKFAGALLGHQVVLQESRNQQTMNSGMVNENPMILASLWVDIVHWMERL</sequence>
<protein>
    <submittedName>
        <fullName evidence="1">Uncharacterized protein</fullName>
    </submittedName>
</protein>
<reference evidence="1 2" key="1">
    <citation type="submission" date="2019-11" db="EMBL/GenBank/DDBJ databases">
        <title>Whole genome sequence of Oryza granulata.</title>
        <authorList>
            <person name="Li W."/>
        </authorList>
    </citation>
    <scope>NUCLEOTIDE SEQUENCE [LARGE SCALE GENOMIC DNA]</scope>
    <source>
        <strain evidence="2">cv. Menghai</strain>
        <tissue evidence="1">Leaf</tissue>
    </source>
</reference>
<gene>
    <name evidence="1" type="ORF">E2562_019722</name>
</gene>
<dbReference type="Proteomes" id="UP000479710">
    <property type="component" value="Unassembled WGS sequence"/>
</dbReference>
<evidence type="ECO:0000313" key="2">
    <source>
        <dbReference type="Proteomes" id="UP000479710"/>
    </source>
</evidence>
<dbReference type="EMBL" id="SPHZ02000010">
    <property type="protein sequence ID" value="KAF0896240.1"/>
    <property type="molecule type" value="Genomic_DNA"/>
</dbReference>
<organism evidence="1 2">
    <name type="scientific">Oryza meyeriana var. granulata</name>
    <dbReference type="NCBI Taxonomy" id="110450"/>
    <lineage>
        <taxon>Eukaryota</taxon>
        <taxon>Viridiplantae</taxon>
        <taxon>Streptophyta</taxon>
        <taxon>Embryophyta</taxon>
        <taxon>Tracheophyta</taxon>
        <taxon>Spermatophyta</taxon>
        <taxon>Magnoliopsida</taxon>
        <taxon>Liliopsida</taxon>
        <taxon>Poales</taxon>
        <taxon>Poaceae</taxon>
        <taxon>BOP clade</taxon>
        <taxon>Oryzoideae</taxon>
        <taxon>Oryzeae</taxon>
        <taxon>Oryzinae</taxon>
        <taxon>Oryza</taxon>
        <taxon>Oryza meyeriana</taxon>
    </lineage>
</organism>
<accession>A0A6G1C7V9</accession>
<dbReference type="AlphaFoldDB" id="A0A6G1C7V9"/>
<name>A0A6G1C7V9_9ORYZ</name>